<gene>
    <name evidence="1" type="ORF">DC345_27855</name>
</gene>
<protein>
    <submittedName>
        <fullName evidence="1">Uncharacterized protein</fullName>
    </submittedName>
</protein>
<organism evidence="1 2">
    <name type="scientific">Paenibacillus taichungensis</name>
    <dbReference type="NCBI Taxonomy" id="484184"/>
    <lineage>
        <taxon>Bacteria</taxon>
        <taxon>Bacillati</taxon>
        <taxon>Bacillota</taxon>
        <taxon>Bacilli</taxon>
        <taxon>Bacillales</taxon>
        <taxon>Paenibacillaceae</taxon>
        <taxon>Paenibacillus</taxon>
    </lineage>
</organism>
<proteinExistence type="predicted"/>
<dbReference type="Proteomes" id="UP000250642">
    <property type="component" value="Unassembled WGS sequence"/>
</dbReference>
<dbReference type="AlphaFoldDB" id="A0A329QDK7"/>
<evidence type="ECO:0000313" key="2">
    <source>
        <dbReference type="Proteomes" id="UP000250642"/>
    </source>
</evidence>
<accession>A0A329QDK7</accession>
<sequence>MCLPIGLIFTTFQTFVLNRRFKLLFKHRLILMKIPLLSSYFLLDNESRMYAKKWTRSSPAPPHWLIDVHYGDIF</sequence>
<name>A0A329QDK7_9BACL</name>
<dbReference type="EMBL" id="QEVW01000025">
    <property type="protein sequence ID" value="RAW10384.1"/>
    <property type="molecule type" value="Genomic_DNA"/>
</dbReference>
<comment type="caution">
    <text evidence="1">The sequence shown here is derived from an EMBL/GenBank/DDBJ whole genome shotgun (WGS) entry which is preliminary data.</text>
</comment>
<reference evidence="1 2" key="1">
    <citation type="submission" date="2018-04" db="EMBL/GenBank/DDBJ databases">
        <title>Paenibacillus taichungensis Genome sequencing and assembly.</title>
        <authorList>
            <person name="Xu J."/>
            <person name="Rensing C."/>
            <person name="Mazhar H.S."/>
        </authorList>
    </citation>
    <scope>NUCLEOTIDE SEQUENCE [LARGE SCALE GENOMIC DNA]</scope>
    <source>
        <strain evidence="1 2">NC1</strain>
    </source>
</reference>
<evidence type="ECO:0000313" key="1">
    <source>
        <dbReference type="EMBL" id="RAW10384.1"/>
    </source>
</evidence>